<dbReference type="Proteomes" id="UP000515679">
    <property type="component" value="Chromosome"/>
</dbReference>
<accession>A0A7G5BVJ6</accession>
<dbReference type="PANTHER" id="PTHR42711:SF1">
    <property type="entry name" value="ABC-TRANSPORT PROTEIN, ATP-BINDING COMPONENT"/>
    <property type="match status" value="1"/>
</dbReference>
<dbReference type="PROSITE" id="PS50893">
    <property type="entry name" value="ABC_TRANSPORTER_2"/>
    <property type="match status" value="1"/>
</dbReference>
<dbReference type="SMART" id="SM00382">
    <property type="entry name" value="AAA"/>
    <property type="match status" value="1"/>
</dbReference>
<feature type="domain" description="ABC transporter" evidence="4">
    <location>
        <begin position="17"/>
        <end position="257"/>
    </location>
</feature>
<keyword evidence="1" id="KW-0813">Transport</keyword>
<dbReference type="InterPro" id="IPR003593">
    <property type="entry name" value="AAA+_ATPase"/>
</dbReference>
<dbReference type="KEGG" id="cchl:FPL14_06980"/>
<organism evidence="5 6">
    <name type="scientific">Cohnella cholangitidis</name>
    <dbReference type="NCBI Taxonomy" id="2598458"/>
    <lineage>
        <taxon>Bacteria</taxon>
        <taxon>Bacillati</taxon>
        <taxon>Bacillota</taxon>
        <taxon>Bacilli</taxon>
        <taxon>Bacillales</taxon>
        <taxon>Paenibacillaceae</taxon>
        <taxon>Cohnella</taxon>
    </lineage>
</organism>
<gene>
    <name evidence="5" type="ORF">FPL14_06980</name>
</gene>
<proteinExistence type="predicted"/>
<evidence type="ECO:0000259" key="4">
    <source>
        <dbReference type="PROSITE" id="PS50893"/>
    </source>
</evidence>
<protein>
    <submittedName>
        <fullName evidence="5">ABC transporter ATP-binding protein</fullName>
    </submittedName>
</protein>
<dbReference type="EMBL" id="CP041969">
    <property type="protein sequence ID" value="QMV40980.1"/>
    <property type="molecule type" value="Genomic_DNA"/>
</dbReference>
<keyword evidence="6" id="KW-1185">Reference proteome</keyword>
<evidence type="ECO:0000313" key="5">
    <source>
        <dbReference type="EMBL" id="QMV40980.1"/>
    </source>
</evidence>
<dbReference type="PROSITE" id="PS00211">
    <property type="entry name" value="ABC_TRANSPORTER_1"/>
    <property type="match status" value="1"/>
</dbReference>
<dbReference type="AlphaFoldDB" id="A0A7G5BVJ6"/>
<dbReference type="InterPro" id="IPR025302">
    <property type="entry name" value="DrrA1/2-like_C"/>
</dbReference>
<evidence type="ECO:0000256" key="3">
    <source>
        <dbReference type="ARBA" id="ARBA00022840"/>
    </source>
</evidence>
<dbReference type="SUPFAM" id="SSF52540">
    <property type="entry name" value="P-loop containing nucleoside triphosphate hydrolases"/>
    <property type="match status" value="1"/>
</dbReference>
<dbReference type="PANTHER" id="PTHR42711">
    <property type="entry name" value="ABC TRANSPORTER ATP-BINDING PROTEIN"/>
    <property type="match status" value="1"/>
</dbReference>
<keyword evidence="3 5" id="KW-0067">ATP-binding</keyword>
<keyword evidence="2" id="KW-0547">Nucleotide-binding</keyword>
<dbReference type="Gene3D" id="3.40.50.300">
    <property type="entry name" value="P-loop containing nucleotide triphosphate hydrolases"/>
    <property type="match status" value="1"/>
</dbReference>
<evidence type="ECO:0000313" key="6">
    <source>
        <dbReference type="Proteomes" id="UP000515679"/>
    </source>
</evidence>
<evidence type="ECO:0000256" key="1">
    <source>
        <dbReference type="ARBA" id="ARBA00022448"/>
    </source>
</evidence>
<dbReference type="GO" id="GO:0016887">
    <property type="term" value="F:ATP hydrolysis activity"/>
    <property type="evidence" value="ECO:0007669"/>
    <property type="project" value="InterPro"/>
</dbReference>
<dbReference type="Pfam" id="PF00005">
    <property type="entry name" value="ABC_tran"/>
    <property type="match status" value="1"/>
</dbReference>
<dbReference type="InterPro" id="IPR017871">
    <property type="entry name" value="ABC_transporter-like_CS"/>
</dbReference>
<dbReference type="InterPro" id="IPR050763">
    <property type="entry name" value="ABC_transporter_ATP-binding"/>
</dbReference>
<dbReference type="RefSeq" id="WP_182302337.1">
    <property type="nucleotide sequence ID" value="NZ_CP041969.1"/>
</dbReference>
<dbReference type="InterPro" id="IPR003439">
    <property type="entry name" value="ABC_transporter-like_ATP-bd"/>
</dbReference>
<dbReference type="GO" id="GO:0005524">
    <property type="term" value="F:ATP binding"/>
    <property type="evidence" value="ECO:0007669"/>
    <property type="project" value="UniProtKB-KW"/>
</dbReference>
<name>A0A7G5BVJ6_9BACL</name>
<sequence>MNGIEVSGLVKEYKLNVRRKGLLGAVRGLLMPEHQVKRAVDSISFSIGKGEMVGFIGPNGAGKSTTVKMLTGILVPTSGTVTVGGLSPYKDRKRNARRIGAVFGQRTQLWWDLPVIDTFELLKHIYKIPETAYRRNMDMFGDMLGLQEFIQTPVRQLSLGQKMRADIAAALLHDPEVIFFDEPTIGLDVVAKERIRQFIVQVNREKDTTMLFTTHDMDDIEMTCRRMIIIDQGAKLYDGTVEEIKRVYGRDRILEVEFAERTELAPMPGIEVVEEKDNRKWLKFLKDDIPVSQLINRLSQRYAIVDLTVKEPEIESIIRQIYLGGIRLEPSLSGVC</sequence>
<evidence type="ECO:0000256" key="2">
    <source>
        <dbReference type="ARBA" id="ARBA00022741"/>
    </source>
</evidence>
<reference evidence="5 6" key="1">
    <citation type="submission" date="2019-07" db="EMBL/GenBank/DDBJ databases">
        <authorList>
            <person name="Kim J.K."/>
            <person name="Cheong H.-M."/>
            <person name="Choi Y."/>
            <person name="Hwang K.J."/>
            <person name="Lee S."/>
            <person name="Choi C."/>
        </authorList>
    </citation>
    <scope>NUCLEOTIDE SEQUENCE [LARGE SCALE GENOMIC DNA]</scope>
    <source>
        <strain evidence="5 6">KS 22</strain>
    </source>
</reference>
<dbReference type="Pfam" id="PF13732">
    <property type="entry name" value="DrrA1-3_C"/>
    <property type="match status" value="1"/>
</dbReference>
<dbReference type="InterPro" id="IPR027417">
    <property type="entry name" value="P-loop_NTPase"/>
</dbReference>